<protein>
    <recommendedName>
        <fullName evidence="8">PHD-type domain-containing protein</fullName>
    </recommendedName>
</protein>
<evidence type="ECO:0000256" key="2">
    <source>
        <dbReference type="ARBA" id="ARBA00022723"/>
    </source>
</evidence>
<evidence type="ECO:0000256" key="1">
    <source>
        <dbReference type="ARBA" id="ARBA00004123"/>
    </source>
</evidence>
<dbReference type="GO" id="GO:0045893">
    <property type="term" value="P:positive regulation of DNA-templated transcription"/>
    <property type="evidence" value="ECO:0007669"/>
    <property type="project" value="TreeGrafter"/>
</dbReference>
<sequence length="200" mass="23112">WFHGDCVGIAPTDTKQLDKWYCPNCDKGAAQQRRRTSTNFVNEISRQGVVTGAPPPQQDQQPKVQKDVRAEVVKHMEGILKKALQKGKEDLQLLIKQKEEDKERGPDVDSEIAGLQQDFQLFSEFEENKEKIHTYAIEIERGMIDAFKSEKEKKYRDQYRLIRQKFDSAIERDFRFTIFRGDTTPYELGGNDLSGPGNEE</sequence>
<dbReference type="SUPFAM" id="SSF46942">
    <property type="entry name" value="Elongation factor TFIIS domain 2"/>
    <property type="match status" value="1"/>
</dbReference>
<evidence type="ECO:0000256" key="4">
    <source>
        <dbReference type="ARBA" id="ARBA00022833"/>
    </source>
</evidence>
<dbReference type="GO" id="GO:0048188">
    <property type="term" value="C:Set1C/COMPASS complex"/>
    <property type="evidence" value="ECO:0007669"/>
    <property type="project" value="InterPro"/>
</dbReference>
<comment type="subcellular location">
    <subcellularLocation>
        <location evidence="1">Nucleus</location>
    </subcellularLocation>
</comment>
<evidence type="ECO:0000256" key="3">
    <source>
        <dbReference type="ARBA" id="ARBA00022771"/>
    </source>
</evidence>
<dbReference type="EMBL" id="SNRW01008645">
    <property type="protein sequence ID" value="KAA6379198.1"/>
    <property type="molecule type" value="Genomic_DNA"/>
</dbReference>
<keyword evidence="3" id="KW-0863">Zinc-finger</keyword>
<evidence type="ECO:0000256" key="5">
    <source>
        <dbReference type="ARBA" id="ARBA00023242"/>
    </source>
</evidence>
<dbReference type="PANTHER" id="PTHR46174:SF1">
    <property type="entry name" value="CXXC-TYPE ZINC FINGER PROTEIN 1"/>
    <property type="match status" value="1"/>
</dbReference>
<dbReference type="SUPFAM" id="SSF57903">
    <property type="entry name" value="FYVE/PHD zinc finger"/>
    <property type="match status" value="1"/>
</dbReference>
<keyword evidence="4" id="KW-0862">Zinc</keyword>
<dbReference type="Gene3D" id="3.30.40.10">
    <property type="entry name" value="Zinc/RING finger domain, C3HC4 (zinc finger)"/>
    <property type="match status" value="1"/>
</dbReference>
<evidence type="ECO:0000313" key="7">
    <source>
        <dbReference type="Proteomes" id="UP000324800"/>
    </source>
</evidence>
<dbReference type="InterPro" id="IPR037869">
    <property type="entry name" value="Spp1/CFP1"/>
</dbReference>
<dbReference type="InterPro" id="IPR013083">
    <property type="entry name" value="Znf_RING/FYVE/PHD"/>
</dbReference>
<dbReference type="GO" id="GO:0006351">
    <property type="term" value="P:DNA-templated transcription"/>
    <property type="evidence" value="ECO:0007669"/>
    <property type="project" value="InterPro"/>
</dbReference>
<feature type="non-terminal residue" evidence="6">
    <location>
        <position position="1"/>
    </location>
</feature>
<evidence type="ECO:0000313" key="6">
    <source>
        <dbReference type="EMBL" id="KAA6379198.1"/>
    </source>
</evidence>
<keyword evidence="5" id="KW-0539">Nucleus</keyword>
<dbReference type="InterPro" id="IPR036575">
    <property type="entry name" value="TFIIS_cen_dom_sf"/>
</dbReference>
<dbReference type="Gene3D" id="1.10.472.30">
    <property type="entry name" value="Transcription elongation factor S-II, central domain"/>
    <property type="match status" value="1"/>
</dbReference>
<dbReference type="AlphaFoldDB" id="A0A5J4V9F9"/>
<evidence type="ECO:0008006" key="8">
    <source>
        <dbReference type="Google" id="ProtNLM"/>
    </source>
</evidence>
<proteinExistence type="predicted"/>
<gene>
    <name evidence="6" type="ORF">EZS28_025274</name>
</gene>
<dbReference type="InterPro" id="IPR011011">
    <property type="entry name" value="Znf_FYVE_PHD"/>
</dbReference>
<dbReference type="OrthoDB" id="784962at2759"/>
<keyword evidence="2" id="KW-0479">Metal-binding</keyword>
<dbReference type="PANTHER" id="PTHR46174">
    <property type="entry name" value="CXXC-TYPE ZINC FINGER PROTEIN 1"/>
    <property type="match status" value="1"/>
</dbReference>
<dbReference type="GO" id="GO:0008270">
    <property type="term" value="F:zinc ion binding"/>
    <property type="evidence" value="ECO:0007669"/>
    <property type="project" value="UniProtKB-KW"/>
</dbReference>
<reference evidence="6 7" key="1">
    <citation type="submission" date="2019-03" db="EMBL/GenBank/DDBJ databases">
        <title>Single cell metagenomics reveals metabolic interactions within the superorganism composed of flagellate Streblomastix strix and complex community of Bacteroidetes bacteria on its surface.</title>
        <authorList>
            <person name="Treitli S.C."/>
            <person name="Kolisko M."/>
            <person name="Husnik F."/>
            <person name="Keeling P."/>
            <person name="Hampl V."/>
        </authorList>
    </citation>
    <scope>NUCLEOTIDE SEQUENCE [LARGE SCALE GENOMIC DNA]</scope>
    <source>
        <strain evidence="6">ST1C</strain>
    </source>
</reference>
<comment type="caution">
    <text evidence="6">The sequence shown here is derived from an EMBL/GenBank/DDBJ whole genome shotgun (WGS) entry which is preliminary data.</text>
</comment>
<dbReference type="Proteomes" id="UP000324800">
    <property type="component" value="Unassembled WGS sequence"/>
</dbReference>
<accession>A0A5J4V9F9</accession>
<name>A0A5J4V9F9_9EUKA</name>
<organism evidence="6 7">
    <name type="scientific">Streblomastix strix</name>
    <dbReference type="NCBI Taxonomy" id="222440"/>
    <lineage>
        <taxon>Eukaryota</taxon>
        <taxon>Metamonada</taxon>
        <taxon>Preaxostyla</taxon>
        <taxon>Oxymonadida</taxon>
        <taxon>Streblomastigidae</taxon>
        <taxon>Streblomastix</taxon>
    </lineage>
</organism>